<proteinExistence type="predicted"/>
<accession>A0A1C5GJ72</accession>
<keyword evidence="2" id="KW-1133">Transmembrane helix</keyword>
<dbReference type="Pfam" id="PF13785">
    <property type="entry name" value="DUF4178"/>
    <property type="match status" value="1"/>
</dbReference>
<dbReference type="PROSITE" id="PS51257">
    <property type="entry name" value="PROKAR_LIPOPROTEIN"/>
    <property type="match status" value="1"/>
</dbReference>
<keyword evidence="2" id="KW-0812">Transmembrane</keyword>
<protein>
    <recommendedName>
        <fullName evidence="3">DUF4178 domain-containing protein</fullName>
    </recommendedName>
</protein>
<reference evidence="4 5" key="1">
    <citation type="submission" date="2016-06" db="EMBL/GenBank/DDBJ databases">
        <authorList>
            <person name="Kjaerup R.B."/>
            <person name="Dalgaard T.S."/>
            <person name="Juul-Madsen H.R."/>
        </authorList>
    </citation>
    <scope>NUCLEOTIDE SEQUENCE [LARGE SCALE GENOMIC DNA]</scope>
    <source>
        <strain evidence="4 5">DSM 43913</strain>
    </source>
</reference>
<evidence type="ECO:0000313" key="4">
    <source>
        <dbReference type="EMBL" id="SCG19166.1"/>
    </source>
</evidence>
<feature type="compositionally biased region" description="Basic and acidic residues" evidence="1">
    <location>
        <begin position="66"/>
        <end position="78"/>
    </location>
</feature>
<feature type="domain" description="DUF4178" evidence="3">
    <location>
        <begin position="83"/>
        <end position="215"/>
    </location>
</feature>
<dbReference type="EMBL" id="LT607733">
    <property type="protein sequence ID" value="SCG19166.1"/>
    <property type="molecule type" value="Genomic_DNA"/>
</dbReference>
<keyword evidence="2" id="KW-0472">Membrane</keyword>
<evidence type="ECO:0000256" key="2">
    <source>
        <dbReference type="SAM" id="Phobius"/>
    </source>
</evidence>
<dbReference type="AlphaFoldDB" id="A0A1C5GJ72"/>
<evidence type="ECO:0000256" key="1">
    <source>
        <dbReference type="SAM" id="MobiDB-lite"/>
    </source>
</evidence>
<feature type="region of interest" description="Disordered" evidence="1">
    <location>
        <begin position="54"/>
        <end position="78"/>
    </location>
</feature>
<dbReference type="InterPro" id="IPR025235">
    <property type="entry name" value="DUF4178"/>
</dbReference>
<sequence length="229" mass="24644">MFPQVRGVVTVSADVPGEVVGMSGTIAYVLAAMGCLVGVAGLVVAVVAWNRTRSRPQQRAKGPGDPLRDRDADALRGDPRRLKPGDIVEIRGVSYAVRGSIRLVEGGWSWAEHLLDDAAGVRRWLSVEEDPELELVLWGAEQGATVTPGAPTIDFAGRRYNWNESGQARFTAVGNTGLDPTGTMRYHDYQAPGGARLSFEAYGEAGWEVALGELLHRGDVMIYPQSEVG</sequence>
<evidence type="ECO:0000313" key="5">
    <source>
        <dbReference type="Proteomes" id="UP000198251"/>
    </source>
</evidence>
<organism evidence="4 5">
    <name type="scientific">Micromonospora echinofusca</name>
    <dbReference type="NCBI Taxonomy" id="47858"/>
    <lineage>
        <taxon>Bacteria</taxon>
        <taxon>Bacillati</taxon>
        <taxon>Actinomycetota</taxon>
        <taxon>Actinomycetes</taxon>
        <taxon>Micromonosporales</taxon>
        <taxon>Micromonosporaceae</taxon>
        <taxon>Micromonospora</taxon>
    </lineage>
</organism>
<keyword evidence="5" id="KW-1185">Reference proteome</keyword>
<gene>
    <name evidence="4" type="ORF">GA0070610_5530</name>
</gene>
<name>A0A1C5GJ72_MICEH</name>
<evidence type="ECO:0000259" key="3">
    <source>
        <dbReference type="Pfam" id="PF13785"/>
    </source>
</evidence>
<dbReference type="Proteomes" id="UP000198251">
    <property type="component" value="Chromosome I"/>
</dbReference>
<feature type="transmembrane region" description="Helical" evidence="2">
    <location>
        <begin position="26"/>
        <end position="49"/>
    </location>
</feature>